<dbReference type="SUPFAM" id="SSF54593">
    <property type="entry name" value="Glyoxalase/Bleomycin resistance protein/Dihydroxybiphenyl dioxygenase"/>
    <property type="match status" value="1"/>
</dbReference>
<dbReference type="InterPro" id="IPR004360">
    <property type="entry name" value="Glyas_Fos-R_dOase_dom"/>
</dbReference>
<dbReference type="EMBL" id="VOMC01000010">
    <property type="protein sequence ID" value="NVI04469.1"/>
    <property type="molecule type" value="Genomic_DNA"/>
</dbReference>
<feature type="domain" description="VOC" evidence="1">
    <location>
        <begin position="17"/>
        <end position="159"/>
    </location>
</feature>
<protein>
    <submittedName>
        <fullName evidence="2">Glyoxalase</fullName>
    </submittedName>
</protein>
<accession>A0ABX2NJF9</accession>
<dbReference type="RefSeq" id="WP_176366732.1">
    <property type="nucleotide sequence ID" value="NZ_VOMC01000010.1"/>
</dbReference>
<reference evidence="2 3" key="1">
    <citation type="submission" date="2019-08" db="EMBL/GenBank/DDBJ databases">
        <title>Paraburkholderia simonii sp. nov. and P. youngii sp. nov. Brazilian and Mexican Mimosa-associated rhizobia.</title>
        <authorList>
            <person name="Mavima L."/>
            <person name="Beukes C.W."/>
            <person name="Palmer M."/>
            <person name="De Meyer S.E."/>
            <person name="James E.K."/>
            <person name="Maluk M."/>
            <person name="Avontuur J.R."/>
            <person name="Chan W.Y."/>
            <person name="Venter S.N."/>
            <person name="Steenkamp E.T."/>
        </authorList>
    </citation>
    <scope>NUCLEOTIDE SEQUENCE [LARGE SCALE GENOMIC DNA]</scope>
    <source>
        <strain evidence="2 3">JPY454</strain>
    </source>
</reference>
<proteinExistence type="predicted"/>
<dbReference type="Gene3D" id="3.10.180.10">
    <property type="entry name" value="2,3-Dihydroxybiphenyl 1,2-Dioxygenase, domain 1"/>
    <property type="match status" value="1"/>
</dbReference>
<gene>
    <name evidence="2" type="ORF">FSB64_11895</name>
</gene>
<sequence>MSSAVFETQNVRGVDMKLEVIVVPVSDVERAKRFYGRLGWRLDADYASDDGNFGVIQFTPPGSGCSVIFGKNVTAATPGSAQGLYLIVSDVEAAREELLARGVATSEVFHDAAGVYAGSDEPYLFGRVRVSGPDPERRSYRSFASFSDPDGNGWLLQELTHRAAGRVDTDAITFTSTADLAAAFRRAEAAHGEHEKRTGGQRDESWPEWYAQYMVSEQAGKELPL</sequence>
<evidence type="ECO:0000259" key="1">
    <source>
        <dbReference type="PROSITE" id="PS51819"/>
    </source>
</evidence>
<comment type="caution">
    <text evidence="2">The sequence shown here is derived from an EMBL/GenBank/DDBJ whole genome shotgun (WGS) entry which is preliminary data.</text>
</comment>
<evidence type="ECO:0000313" key="3">
    <source>
        <dbReference type="Proteomes" id="UP000821598"/>
    </source>
</evidence>
<dbReference type="Pfam" id="PF00903">
    <property type="entry name" value="Glyoxalase"/>
    <property type="match status" value="1"/>
</dbReference>
<dbReference type="Proteomes" id="UP000821598">
    <property type="component" value="Unassembled WGS sequence"/>
</dbReference>
<keyword evidence="3" id="KW-1185">Reference proteome</keyword>
<organism evidence="2 3">
    <name type="scientific">Paraburkholderia youngii</name>
    <dbReference type="NCBI Taxonomy" id="2782701"/>
    <lineage>
        <taxon>Bacteria</taxon>
        <taxon>Pseudomonadati</taxon>
        <taxon>Pseudomonadota</taxon>
        <taxon>Betaproteobacteria</taxon>
        <taxon>Burkholderiales</taxon>
        <taxon>Burkholderiaceae</taxon>
        <taxon>Paraburkholderia</taxon>
    </lineage>
</organism>
<evidence type="ECO:0000313" key="2">
    <source>
        <dbReference type="EMBL" id="NVI04469.1"/>
    </source>
</evidence>
<dbReference type="InterPro" id="IPR037523">
    <property type="entry name" value="VOC_core"/>
</dbReference>
<dbReference type="InterPro" id="IPR029068">
    <property type="entry name" value="Glyas_Bleomycin-R_OHBP_Dase"/>
</dbReference>
<dbReference type="PROSITE" id="PS51819">
    <property type="entry name" value="VOC"/>
    <property type="match status" value="1"/>
</dbReference>
<name>A0ABX2NJF9_9BURK</name>